<evidence type="ECO:0000256" key="4">
    <source>
        <dbReference type="ARBA" id="ARBA00022801"/>
    </source>
</evidence>
<evidence type="ECO:0000256" key="2">
    <source>
        <dbReference type="ARBA" id="ARBA00022737"/>
    </source>
</evidence>
<dbReference type="GO" id="GO:0003723">
    <property type="term" value="F:RNA binding"/>
    <property type="evidence" value="ECO:0007669"/>
    <property type="project" value="UniProtKB-KW"/>
</dbReference>
<keyword evidence="4" id="KW-0378">Hydrolase</keyword>
<evidence type="ECO:0000256" key="3">
    <source>
        <dbReference type="ARBA" id="ARBA00022759"/>
    </source>
</evidence>
<evidence type="ECO:0000256" key="1">
    <source>
        <dbReference type="ARBA" id="ARBA00022722"/>
    </source>
</evidence>
<dbReference type="SMR" id="A0A510KAE1"/>
<evidence type="ECO:0000256" key="9">
    <source>
        <dbReference type="SAM" id="Coils"/>
    </source>
</evidence>
<dbReference type="GO" id="GO:0051607">
    <property type="term" value="P:defense response to virus"/>
    <property type="evidence" value="ECO:0007669"/>
    <property type="project" value="UniProtKB-KW"/>
</dbReference>
<evidence type="ECO:0000256" key="8">
    <source>
        <dbReference type="ARBA" id="ARBA00044792"/>
    </source>
</evidence>
<evidence type="ECO:0000256" key="6">
    <source>
        <dbReference type="ARBA" id="ARBA00023118"/>
    </source>
</evidence>
<evidence type="ECO:0000256" key="7">
    <source>
        <dbReference type="ARBA" id="ARBA00044753"/>
    </source>
</evidence>
<reference evidence="10 11" key="1">
    <citation type="submission" date="2019-07" db="EMBL/GenBank/DDBJ databases">
        <title>Complete Genome Sequence of Leptotrichia wadei Strain JMUB3933.</title>
        <authorList>
            <person name="Watanabe S."/>
            <person name="Cui L."/>
        </authorList>
    </citation>
    <scope>NUCLEOTIDE SEQUENCE [LARGE SCALE GENOMIC DNA]</scope>
    <source>
        <strain evidence="10 11">JMUB3933</strain>
    </source>
</reference>
<feature type="coiled-coil region" evidence="9">
    <location>
        <begin position="1098"/>
        <end position="1144"/>
    </location>
</feature>
<dbReference type="EMBL" id="AP019834">
    <property type="protein sequence ID" value="BBM48616.1"/>
    <property type="molecule type" value="Genomic_DNA"/>
</dbReference>
<dbReference type="GO" id="GO:0016787">
    <property type="term" value="F:hydrolase activity"/>
    <property type="evidence" value="ECO:0007669"/>
    <property type="project" value="UniProtKB-KW"/>
</dbReference>
<keyword evidence="2" id="KW-0677">Repeat</keyword>
<organism evidence="10 11">
    <name type="scientific">Leptotrichia wadei</name>
    <dbReference type="NCBI Taxonomy" id="157687"/>
    <lineage>
        <taxon>Bacteria</taxon>
        <taxon>Fusobacteriati</taxon>
        <taxon>Fusobacteriota</taxon>
        <taxon>Fusobacteriia</taxon>
        <taxon>Fusobacteriales</taxon>
        <taxon>Leptotrichiaceae</taxon>
        <taxon>Leptotrichia</taxon>
    </lineage>
</organism>
<evidence type="ECO:0000256" key="5">
    <source>
        <dbReference type="ARBA" id="ARBA00022884"/>
    </source>
</evidence>
<comment type="similarity">
    <text evidence="7">Belongs to the CRISPR-associated endoribonuclease Cas13a family.</text>
</comment>
<protein>
    <recommendedName>
        <fullName evidence="8">CRISPR-associated endoribonuclease Cas13a</fullName>
    </recommendedName>
</protein>
<keyword evidence="1" id="KW-0540">Nuclease</keyword>
<dbReference type="Proteomes" id="UP000321397">
    <property type="component" value="Chromosome"/>
</dbReference>
<keyword evidence="3" id="KW-0255">Endonuclease</keyword>
<keyword evidence="9" id="KW-0175">Coiled coil</keyword>
<dbReference type="InterPro" id="IPR053395">
    <property type="entry name" value="Cas13a_endoribonuclease"/>
</dbReference>
<accession>A0A510KAE1</accession>
<evidence type="ECO:0000313" key="11">
    <source>
        <dbReference type="Proteomes" id="UP000321397"/>
    </source>
</evidence>
<name>A0A510KAE1_9FUSO</name>
<evidence type="ECO:0000313" key="10">
    <source>
        <dbReference type="EMBL" id="BBM48616.1"/>
    </source>
</evidence>
<dbReference type="RefSeq" id="WP_146962120.1">
    <property type="nucleotide sequence ID" value="NZ_AP019834.1"/>
</dbReference>
<gene>
    <name evidence="10" type="primary">cas13a</name>
    <name evidence="10" type="ORF">JMUB3933_2136</name>
</gene>
<dbReference type="GO" id="GO:0004519">
    <property type="term" value="F:endonuclease activity"/>
    <property type="evidence" value="ECO:0007669"/>
    <property type="project" value="UniProtKB-KW"/>
</dbReference>
<keyword evidence="5" id="KW-0694">RNA-binding</keyword>
<sequence length="1310" mass="156220">MGNLFGHKKWYKVDKIIKDKKGKESTIKQEVRIKRNYSVDRYTLNTNNKEKNNINNEDFVNQFIEYKTNNDIFKKFTRKFHMGNILFKLKGNKRSIEDSNDFLKTEEVVLDKEIYGQSEKLRNEKGITKKNILKEINNQKIDNSVKKISMNTNSGKTIVINFSDKLKKDKDDYQITLNIISEDELERKRKIYDIFKMINMDLYQIIKEIIENEVQKVFKNRYYEEHLREKLLKDDKIDVILTNFMKIREKIESNPEIMGFVKFYLNVGGDKKKSENKKMLVEKILNINVDLTVEDIVDFIIGELKFYGIIKRIEKLQEKTVNRTDEDVKNTYKNTYVLLDKHEKFKKYNRNPKDIIVKSFIKDIKDNTMEQKINQILKKFKIDELIKKTEKELKRGNCDTEIFGIFKVHYQEMFSSEKFEKKSDEEKELYKIIYRYLKGRIEKILVNEQKVRLKKMEKIEIEKILNESILSEKILKRVKQYTLEHIMYLGKLRHNDIDMTTVNTDDFSRLHAKEELDLELITFFASTNMELNKIFSRKNINNDGNIDFFGGDGKKNYILDKKISNSKIEIIRKLDFIDNKNDITNNFIEKFIKIGTNERNRILHASSKKRDLQGTQDDYNKVINIIQNLKISDEEVSKALNLDVVFKNKKDIITKINDIKISEENSNDIKYLPSFSKILPEILNLYRNNPKNEPFDTIETEKIVLNALIYVNKELYKKLILEDDLEENGSKNIFLQELKKTLGNIDEIDENIIENYYKNAQISASKGNNKAIKKYQKKIIECYIEYLRKNYEKLFDFSDFEMNIQEIKKQIKEINDNKTYKRITIKTSDKSIVINNDFEYIISIFALLNSNTYINKIRNRFFATSVWLNTQKYENIIDILDKILSINLLRENNIADILDLKNTIIEAKIVENNEECIRNYIFENSEEELKKRLFCEELINKKGIRKIFEDKNFKFKNFIKKTRNENFTINFDILFNLECNSELNVKKVIGQNSQRLNLFIKNTIDEYKSKIKTSFSSEFLEKYKGIIDNLIENENKFEKIYYPEKNKNKLYTYKKNLFWNIGNPNFDKIYGLISNDIKVADAKFLFDSDGEDIRNNKISEIDAILKNLNDKLNGYSKEYKEKYIKKLKENNDFFKKNIQNENYNSFKEFKEDYTKSYYNFKDYQEFMDICSKFGIDLSENSEINKPENESIRNYISHFYIVRNPFADYSIAEQIDRVSNLLSYSTRYNNSTYASVFEVFKKDVNLDYDKLKTKFKLFDDEKNDNIKILKIENLIESKKVSVLELESYNSDYVKNLIIELLTKIENTNDTL</sequence>
<proteinExistence type="inferred from homology"/>
<dbReference type="NCBIfam" id="NF038188">
    <property type="entry name" value="cas13A_C2c2"/>
    <property type="match status" value="1"/>
</dbReference>
<keyword evidence="6" id="KW-0051">Antiviral defense</keyword>